<name>A0A194X0M6_MOLSC</name>
<dbReference type="Pfam" id="PF14420">
    <property type="entry name" value="Clr5"/>
    <property type="match status" value="1"/>
</dbReference>
<keyword evidence="4" id="KW-1185">Reference proteome</keyword>
<dbReference type="RefSeq" id="XP_018068108.1">
    <property type="nucleotide sequence ID" value="XM_018222803.1"/>
</dbReference>
<dbReference type="PANTHER" id="PTHR38788:SF3">
    <property type="entry name" value="CLR5 DOMAIN-CONTAINING PROTEIN"/>
    <property type="match status" value="1"/>
</dbReference>
<evidence type="ECO:0000313" key="4">
    <source>
        <dbReference type="Proteomes" id="UP000070700"/>
    </source>
</evidence>
<evidence type="ECO:0000259" key="2">
    <source>
        <dbReference type="Pfam" id="PF14420"/>
    </source>
</evidence>
<evidence type="ECO:0000256" key="1">
    <source>
        <dbReference type="SAM" id="MobiDB-lite"/>
    </source>
</evidence>
<organism evidence="3 4">
    <name type="scientific">Mollisia scopiformis</name>
    <name type="common">Conifer needle endophyte fungus</name>
    <name type="synonym">Phialocephala scopiformis</name>
    <dbReference type="NCBI Taxonomy" id="149040"/>
    <lineage>
        <taxon>Eukaryota</taxon>
        <taxon>Fungi</taxon>
        <taxon>Dikarya</taxon>
        <taxon>Ascomycota</taxon>
        <taxon>Pezizomycotina</taxon>
        <taxon>Leotiomycetes</taxon>
        <taxon>Helotiales</taxon>
        <taxon>Mollisiaceae</taxon>
        <taxon>Mollisia</taxon>
    </lineage>
</organism>
<dbReference type="KEGG" id="psco:LY89DRAFT_784620"/>
<gene>
    <name evidence="3" type="ORF">LY89DRAFT_784620</name>
</gene>
<feature type="region of interest" description="Disordered" evidence="1">
    <location>
        <begin position="1"/>
        <end position="30"/>
    </location>
</feature>
<dbReference type="EMBL" id="KQ947421">
    <property type="protein sequence ID" value="KUJ13753.1"/>
    <property type="molecule type" value="Genomic_DNA"/>
</dbReference>
<dbReference type="OrthoDB" id="5986190at2759"/>
<dbReference type="InterPro" id="IPR025676">
    <property type="entry name" value="Clr5_dom"/>
</dbReference>
<proteinExistence type="predicted"/>
<dbReference type="Proteomes" id="UP000070700">
    <property type="component" value="Unassembled WGS sequence"/>
</dbReference>
<feature type="compositionally biased region" description="Basic and acidic residues" evidence="1">
    <location>
        <begin position="21"/>
        <end position="30"/>
    </location>
</feature>
<protein>
    <recommendedName>
        <fullName evidence="2">Clr5 domain-containing protein</fullName>
    </recommendedName>
</protein>
<dbReference type="InParanoid" id="A0A194X0M6"/>
<dbReference type="PANTHER" id="PTHR38788">
    <property type="entry name" value="CLR5 DOMAIN-CONTAINING PROTEIN"/>
    <property type="match status" value="1"/>
</dbReference>
<evidence type="ECO:0000313" key="3">
    <source>
        <dbReference type="EMBL" id="KUJ13753.1"/>
    </source>
</evidence>
<dbReference type="AlphaFoldDB" id="A0A194X0M6"/>
<feature type="domain" description="Clr5" evidence="2">
    <location>
        <begin position="27"/>
        <end position="78"/>
    </location>
</feature>
<sequence>MSQPAKDEAAAPQPHAMALTTKERNDRSWEPCKDEIRRIYVERRRPLRQTMQEIESKFQFQKSERTGKTKMREWGFDKNLTSDMKFMLHKAEKRALEEGKETEFTRNDVVVPTETIRQFKKPRAEPGADFSLPEIATPQHVTYATPRETDCATTTSSLDSLHTDHSRQDPCATAVLEVASTITANNIPTTTSKPAIENLFEKELTPILSESVLEILNKNMERLFEFFFEKSRSMADTGHGLIDAIYRCFTSPDFTDEQLNCIIRGTFERFLVTDRPFASSKFMTKEAKINRILKGLSSRHIRRVMPARFFDAISASLDDVPWRGRLILGQKLMSFGERVAALEQFLASLLECLMLWKVKPGSTDIEAILTEIIKADRSTSRPLLPSITNREIREILRMPGLSQTSITELLYLTGTLAVCCFRHLFLKTGKKLIDLLNSTLEKEIYSRRAYLWISLYIQLYKDFGDLNNLQQAASWAASACSIANSVLSSNVEVGDDAWKRTWGEMPVPWELQAEYPEVVHQTIDIKRRLGYTEGLSMPKAPTRTPLDSIVPEVRSEACSTTTDLFEIPRSPSNSGEASEPSLDIFSGGKSVKYGVTYTESLASGPSMNYNALFPPGTK</sequence>
<reference evidence="3 4" key="1">
    <citation type="submission" date="2015-10" db="EMBL/GenBank/DDBJ databases">
        <title>Full genome of DAOMC 229536 Phialocephala scopiformis, a fungal endophyte of spruce producing the potent anti-insectan compound rugulosin.</title>
        <authorList>
            <consortium name="DOE Joint Genome Institute"/>
            <person name="Walker A.K."/>
            <person name="Frasz S.L."/>
            <person name="Seifert K.A."/>
            <person name="Miller J.D."/>
            <person name="Mondo S.J."/>
            <person name="Labutti K."/>
            <person name="Lipzen A."/>
            <person name="Dockter R."/>
            <person name="Kennedy M."/>
            <person name="Grigoriev I.V."/>
            <person name="Spatafora J.W."/>
        </authorList>
    </citation>
    <scope>NUCLEOTIDE SEQUENCE [LARGE SCALE GENOMIC DNA]</scope>
    <source>
        <strain evidence="3 4">CBS 120377</strain>
    </source>
</reference>
<dbReference type="GeneID" id="28832529"/>
<accession>A0A194X0M6</accession>